<keyword evidence="4" id="KW-0240">DNA-directed RNA polymerase</keyword>
<feature type="compositionally biased region" description="Pro residues" evidence="1">
    <location>
        <begin position="469"/>
        <end position="482"/>
    </location>
</feature>
<dbReference type="Pfam" id="PF04545">
    <property type="entry name" value="Sigma70_r4"/>
    <property type="match status" value="1"/>
</dbReference>
<name>A0A846RPS5_9MICO</name>
<dbReference type="InterPro" id="IPR036388">
    <property type="entry name" value="WH-like_DNA-bd_sf"/>
</dbReference>
<protein>
    <submittedName>
        <fullName evidence="4">DNA-directed RNA polymerase specialized sigma24 family protein</fullName>
    </submittedName>
</protein>
<dbReference type="InterPro" id="IPR007630">
    <property type="entry name" value="RNA_pol_sigma70_r4"/>
</dbReference>
<dbReference type="SUPFAM" id="SSF88659">
    <property type="entry name" value="Sigma3 and sigma4 domains of RNA polymerase sigma factors"/>
    <property type="match status" value="1"/>
</dbReference>
<organism evidence="4 5">
    <name type="scientific">Brevibacterium marinum</name>
    <dbReference type="NCBI Taxonomy" id="418643"/>
    <lineage>
        <taxon>Bacteria</taxon>
        <taxon>Bacillati</taxon>
        <taxon>Actinomycetota</taxon>
        <taxon>Actinomycetes</taxon>
        <taxon>Micrococcales</taxon>
        <taxon>Brevibacteriaceae</taxon>
        <taxon>Brevibacterium</taxon>
    </lineage>
</organism>
<feature type="transmembrane region" description="Helical" evidence="2">
    <location>
        <begin position="332"/>
        <end position="353"/>
    </location>
</feature>
<evidence type="ECO:0000256" key="1">
    <source>
        <dbReference type="SAM" id="MobiDB-lite"/>
    </source>
</evidence>
<dbReference type="GO" id="GO:0006352">
    <property type="term" value="P:DNA-templated transcription initiation"/>
    <property type="evidence" value="ECO:0007669"/>
    <property type="project" value="InterPro"/>
</dbReference>
<feature type="region of interest" description="Disordered" evidence="1">
    <location>
        <begin position="358"/>
        <end position="570"/>
    </location>
</feature>
<feature type="compositionally biased region" description="Low complexity" evidence="1">
    <location>
        <begin position="276"/>
        <end position="296"/>
    </location>
</feature>
<keyword evidence="5" id="KW-1185">Reference proteome</keyword>
<reference evidence="4 5" key="1">
    <citation type="submission" date="2020-03" db="EMBL/GenBank/DDBJ databases">
        <title>Sequencing the genomes of 1000 actinobacteria strains.</title>
        <authorList>
            <person name="Klenk H.-P."/>
        </authorList>
    </citation>
    <scope>NUCLEOTIDE SEQUENCE [LARGE SCALE GENOMIC DNA]</scope>
    <source>
        <strain evidence="4 5">DSM 18964</strain>
    </source>
</reference>
<proteinExistence type="predicted"/>
<keyword evidence="2" id="KW-0472">Membrane</keyword>
<feature type="compositionally biased region" description="Low complexity" evidence="1">
    <location>
        <begin position="533"/>
        <end position="543"/>
    </location>
</feature>
<dbReference type="Proteomes" id="UP000576792">
    <property type="component" value="Unassembled WGS sequence"/>
</dbReference>
<feature type="region of interest" description="Disordered" evidence="1">
    <location>
        <begin position="224"/>
        <end position="296"/>
    </location>
</feature>
<feature type="compositionally biased region" description="Basic and acidic residues" evidence="1">
    <location>
        <begin position="376"/>
        <end position="386"/>
    </location>
</feature>
<feature type="compositionally biased region" description="Polar residues" evidence="1">
    <location>
        <begin position="358"/>
        <end position="375"/>
    </location>
</feature>
<dbReference type="AlphaFoldDB" id="A0A846RPS5"/>
<keyword evidence="2" id="KW-0812">Transmembrane</keyword>
<evidence type="ECO:0000313" key="5">
    <source>
        <dbReference type="Proteomes" id="UP000576792"/>
    </source>
</evidence>
<evidence type="ECO:0000259" key="3">
    <source>
        <dbReference type="Pfam" id="PF04545"/>
    </source>
</evidence>
<dbReference type="Gene3D" id="1.10.10.10">
    <property type="entry name" value="Winged helix-like DNA-binding domain superfamily/Winged helix DNA-binding domain"/>
    <property type="match status" value="1"/>
</dbReference>
<dbReference type="GO" id="GO:0000428">
    <property type="term" value="C:DNA-directed RNA polymerase complex"/>
    <property type="evidence" value="ECO:0007669"/>
    <property type="project" value="UniProtKB-KW"/>
</dbReference>
<dbReference type="RefSeq" id="WP_167949722.1">
    <property type="nucleotide sequence ID" value="NZ_BAAAPQ010000026.1"/>
</dbReference>
<feature type="domain" description="RNA polymerase sigma-70 region 4" evidence="3">
    <location>
        <begin position="133"/>
        <end position="182"/>
    </location>
</feature>
<feature type="compositionally biased region" description="Basic and acidic residues" evidence="1">
    <location>
        <begin position="393"/>
        <end position="409"/>
    </location>
</feature>
<sequence>MDAQGHQPGEELADFTEGELLSLIDAGTAGAYSEIYRRYVDDAVARAASSRTGTGSSGPSAEARYIADDAFLSVLRSLLDGTADTAEGLRSLVDDAIDARLDELDSSGVPSIGNGASVDASAVEADRILAAQALSTLPDNWQRILWLRGVEHLSLKAAADRLHITTATVERLSTRAHQNLQKEWERTRSDKSALTADHRSTLIPALLTSPIVIERLSGTIAHTTPEAAHPPTIGAVPDTTTPAEAVPDEDASAEAAPRDAASAEPVSDDAAEESPSEGTASTAAAVSAGTGETGAPAAASAASNAAPAAAATAAIGTVEAPERSAFTMPKPVLIPVIAACIGLLGTLVGLAIVPQQTEPTNFQPRSSTSNVSTTDKGTDTESRDPQSPDDESSDGRRGEPRSEDSKAADPDSPNETGESARGSEDRTDDSPTGDKDGDDGDSTDDSGAKNPGDPSPPDSDRPDPEAPSDTPPPETPSDPSPSEPDDPEPTPSEPPETEDPSEPPETEDPPEPTEPDEPPPSDTETPEDPSTPPADSDASTSDQSDSDSETDADTQTASDTGADSDSETAN</sequence>
<dbReference type="CDD" id="cd06171">
    <property type="entry name" value="Sigma70_r4"/>
    <property type="match status" value="1"/>
</dbReference>
<evidence type="ECO:0000256" key="2">
    <source>
        <dbReference type="SAM" id="Phobius"/>
    </source>
</evidence>
<feature type="compositionally biased region" description="Low complexity" evidence="1">
    <location>
        <begin position="253"/>
        <end position="265"/>
    </location>
</feature>
<feature type="compositionally biased region" description="Basic and acidic residues" evidence="1">
    <location>
        <begin position="421"/>
        <end position="435"/>
    </location>
</feature>
<keyword evidence="2" id="KW-1133">Transmembrane helix</keyword>
<feature type="compositionally biased region" description="Acidic residues" evidence="1">
    <location>
        <begin position="266"/>
        <end position="275"/>
    </location>
</feature>
<dbReference type="GO" id="GO:0003700">
    <property type="term" value="F:DNA-binding transcription factor activity"/>
    <property type="evidence" value="ECO:0007669"/>
    <property type="project" value="InterPro"/>
</dbReference>
<gene>
    <name evidence="4" type="ORF">BKA07_000774</name>
</gene>
<dbReference type="EMBL" id="JAATJN010000001">
    <property type="protein sequence ID" value="NJC55739.1"/>
    <property type="molecule type" value="Genomic_DNA"/>
</dbReference>
<comment type="caution">
    <text evidence="4">The sequence shown here is derived from an EMBL/GenBank/DDBJ whole genome shotgun (WGS) entry which is preliminary data.</text>
</comment>
<evidence type="ECO:0000313" key="4">
    <source>
        <dbReference type="EMBL" id="NJC55739.1"/>
    </source>
</evidence>
<accession>A0A846RPS5</accession>
<feature type="compositionally biased region" description="Acidic residues" evidence="1">
    <location>
        <begin position="495"/>
        <end position="527"/>
    </location>
</feature>
<keyword evidence="4" id="KW-0804">Transcription</keyword>
<dbReference type="InterPro" id="IPR013324">
    <property type="entry name" value="RNA_pol_sigma_r3/r4-like"/>
</dbReference>